<dbReference type="GO" id="GO:0005524">
    <property type="term" value="F:ATP binding"/>
    <property type="evidence" value="ECO:0007669"/>
    <property type="project" value="UniProtKB-KW"/>
</dbReference>
<keyword evidence="3 5" id="KW-1133">Transmembrane helix</keyword>
<feature type="transmembrane region" description="Helical" evidence="5">
    <location>
        <begin position="21"/>
        <end position="47"/>
    </location>
</feature>
<keyword evidence="2 5" id="KW-0812">Transmembrane</keyword>
<evidence type="ECO:0000256" key="4">
    <source>
        <dbReference type="ARBA" id="ARBA00023136"/>
    </source>
</evidence>
<dbReference type="GO" id="GO:0005886">
    <property type="term" value="C:plasma membrane"/>
    <property type="evidence" value="ECO:0007669"/>
    <property type="project" value="UniProtKB-SubCell"/>
</dbReference>
<comment type="subcellular location">
    <subcellularLocation>
        <location evidence="1">Cell membrane</location>
        <topology evidence="1">Multi-pass membrane protein</topology>
    </subcellularLocation>
</comment>
<dbReference type="KEGG" id="smax:FJR03_05110"/>
<accession>A0A7M1AUP6</accession>
<dbReference type="PROSITE" id="PS50929">
    <property type="entry name" value="ABC_TM1F"/>
    <property type="match status" value="1"/>
</dbReference>
<feature type="transmembrane region" description="Helical" evidence="5">
    <location>
        <begin position="132"/>
        <end position="154"/>
    </location>
</feature>
<keyword evidence="7" id="KW-0547">Nucleotide-binding</keyword>
<sequence>MSIEKKILKNIAEIVTQDKKNIFYLLYYSAIEAILVLSIPLASVFIINSVLAHSSISVFILGLIVIVIFILTTMLQIMKEYIIEKFQQKIFVSSGIKISTMATALQKAALETKHSMDKLMNYFFDITSIQKVFPVLLLDGTGLIIKVIVSLLLLLAFNPYLFSAGLFFFVLFFVLIILLGRNGINYAIARSDAKHSTIYYLQHIPYKEGTPKEVLEEFDGYLNEFVDSRINMFRVIIRQLSLTFIMEGIVFSSFLILGGYLVINGLLPLGEFVAAEIIVVSITNALKGFVKQIDYIYDIVEGLYKVDKLSLSLSEQQNG</sequence>
<evidence type="ECO:0000256" key="5">
    <source>
        <dbReference type="SAM" id="Phobius"/>
    </source>
</evidence>
<dbReference type="Gene3D" id="1.20.1560.10">
    <property type="entry name" value="ABC transporter type 1, transmembrane domain"/>
    <property type="match status" value="2"/>
</dbReference>
<organism evidence="7 8">
    <name type="scientific">Sulfurimonas marina</name>
    <dbReference type="NCBI Taxonomy" id="2590551"/>
    <lineage>
        <taxon>Bacteria</taxon>
        <taxon>Pseudomonadati</taxon>
        <taxon>Campylobacterota</taxon>
        <taxon>Epsilonproteobacteria</taxon>
        <taxon>Campylobacterales</taxon>
        <taxon>Sulfurimonadaceae</taxon>
        <taxon>Sulfurimonas</taxon>
    </lineage>
</organism>
<feature type="domain" description="ABC transmembrane type-1" evidence="6">
    <location>
        <begin position="29"/>
        <end position="298"/>
    </location>
</feature>
<dbReference type="AlphaFoldDB" id="A0A7M1AUP6"/>
<feature type="transmembrane region" description="Helical" evidence="5">
    <location>
        <begin position="160"/>
        <end position="180"/>
    </location>
</feature>
<dbReference type="Proteomes" id="UP000593910">
    <property type="component" value="Chromosome"/>
</dbReference>
<evidence type="ECO:0000256" key="3">
    <source>
        <dbReference type="ARBA" id="ARBA00022989"/>
    </source>
</evidence>
<evidence type="ECO:0000256" key="2">
    <source>
        <dbReference type="ARBA" id="ARBA00022692"/>
    </source>
</evidence>
<feature type="transmembrane region" description="Helical" evidence="5">
    <location>
        <begin position="53"/>
        <end position="75"/>
    </location>
</feature>
<dbReference type="EMBL" id="CP041165">
    <property type="protein sequence ID" value="QOP41153.1"/>
    <property type="molecule type" value="Genomic_DNA"/>
</dbReference>
<reference evidence="7 8" key="1">
    <citation type="submission" date="2019-06" db="EMBL/GenBank/DDBJ databases">
        <title>Sulfurimonas gotlandica sp. nov., a chemoautotrophic and psychrotolerant epsilonproteobacterium isolated from a pelagic redoxcline, and an emended description of the genus Sulfurimonas.</title>
        <authorList>
            <person name="Wang S."/>
            <person name="Jiang L."/>
            <person name="Shao Z."/>
        </authorList>
    </citation>
    <scope>NUCLEOTIDE SEQUENCE [LARGE SCALE GENOMIC DNA]</scope>
    <source>
        <strain evidence="7 8">B2</strain>
    </source>
</reference>
<keyword evidence="8" id="KW-1185">Reference proteome</keyword>
<proteinExistence type="predicted"/>
<keyword evidence="4 5" id="KW-0472">Membrane</keyword>
<dbReference type="GO" id="GO:0140359">
    <property type="term" value="F:ABC-type transporter activity"/>
    <property type="evidence" value="ECO:0007669"/>
    <property type="project" value="InterPro"/>
</dbReference>
<dbReference type="InterPro" id="IPR011527">
    <property type="entry name" value="ABC1_TM_dom"/>
</dbReference>
<evidence type="ECO:0000313" key="7">
    <source>
        <dbReference type="EMBL" id="QOP41153.1"/>
    </source>
</evidence>
<name>A0A7M1AUP6_9BACT</name>
<evidence type="ECO:0000259" key="6">
    <source>
        <dbReference type="PROSITE" id="PS50929"/>
    </source>
</evidence>
<dbReference type="RefSeq" id="WP_193114572.1">
    <property type="nucleotide sequence ID" value="NZ_CP041165.1"/>
</dbReference>
<feature type="transmembrane region" description="Helical" evidence="5">
    <location>
        <begin position="269"/>
        <end position="286"/>
    </location>
</feature>
<evidence type="ECO:0000256" key="1">
    <source>
        <dbReference type="ARBA" id="ARBA00004651"/>
    </source>
</evidence>
<gene>
    <name evidence="7" type="ORF">FJR03_05110</name>
</gene>
<keyword evidence="7" id="KW-0067">ATP-binding</keyword>
<dbReference type="InterPro" id="IPR036640">
    <property type="entry name" value="ABC1_TM_sf"/>
</dbReference>
<evidence type="ECO:0000313" key="8">
    <source>
        <dbReference type="Proteomes" id="UP000593910"/>
    </source>
</evidence>
<feature type="transmembrane region" description="Helical" evidence="5">
    <location>
        <begin position="240"/>
        <end position="263"/>
    </location>
</feature>
<dbReference type="SUPFAM" id="SSF90123">
    <property type="entry name" value="ABC transporter transmembrane region"/>
    <property type="match status" value="1"/>
</dbReference>
<protein>
    <submittedName>
        <fullName evidence="7">ABC transporter ATP-binding protein</fullName>
    </submittedName>
</protein>